<feature type="region of interest" description="Disordered" evidence="1">
    <location>
        <begin position="173"/>
        <end position="272"/>
    </location>
</feature>
<evidence type="ECO:0000313" key="4">
    <source>
        <dbReference type="Proteomes" id="UP001652700"/>
    </source>
</evidence>
<feature type="compositionally biased region" description="Basic residues" evidence="1">
    <location>
        <begin position="213"/>
        <end position="225"/>
    </location>
</feature>
<dbReference type="RefSeq" id="XP_028139765.2">
    <property type="nucleotide sequence ID" value="XM_028283964.2"/>
</dbReference>
<reference evidence="3" key="1">
    <citation type="submission" date="2025-05" db="UniProtKB">
        <authorList>
            <consortium name="EnsemblMetazoa"/>
        </authorList>
    </citation>
    <scope>IDENTIFICATION</scope>
</reference>
<keyword evidence="4" id="KW-1185">Reference proteome</keyword>
<feature type="signal peptide" evidence="2">
    <location>
        <begin position="1"/>
        <end position="24"/>
    </location>
</feature>
<feature type="chain" id="PRO_5046531127" evidence="2">
    <location>
        <begin position="25"/>
        <end position="286"/>
    </location>
</feature>
<accession>A0ABM5IRL8</accession>
<dbReference type="GeneID" id="114333963"/>
<protein>
    <submittedName>
        <fullName evidence="3">Uncharacterized protein</fullName>
    </submittedName>
</protein>
<keyword evidence="2" id="KW-0732">Signal</keyword>
<sequence length="286" mass="32961">MCVSNMKDIACVIIYLYLPVLILCRPNTGEIIEIELPNRSGFDVDLSAVTRLLNTEGAQNVIKGAQQFLTQVNGKPVTIEIIDAGQMPNHQTSNSQTYWSQQNFNRQQWPQRTHQRPQSMGENVYITKDTRYSNDPNIEVYDVYTGEQPINQRYPNRRYPNGQLIPVGPIRTYPDPNVYPPNHNRYPYDGRNPWNTNIYDNSRLNPTQPTNKPRPHMMHHHHHSSPRPAPKDTSSDESIIEDSTINIDLSKDQNTSEKPKKPDSNNVDGYIDKFPVILLNENEIRK</sequence>
<name>A0ABM5IRL8_DIAVI</name>
<feature type="compositionally biased region" description="Polar residues" evidence="1">
    <location>
        <begin position="193"/>
        <end position="211"/>
    </location>
</feature>
<dbReference type="EnsemblMetazoa" id="XM_028283964.2">
    <property type="protein sequence ID" value="XP_028139765.2"/>
    <property type="gene ID" value="LOC114333963"/>
</dbReference>
<evidence type="ECO:0000313" key="3">
    <source>
        <dbReference type="EnsemblMetazoa" id="XP_028139765.2"/>
    </source>
</evidence>
<proteinExistence type="predicted"/>
<evidence type="ECO:0000256" key="1">
    <source>
        <dbReference type="SAM" id="MobiDB-lite"/>
    </source>
</evidence>
<evidence type="ECO:0000256" key="2">
    <source>
        <dbReference type="SAM" id="SignalP"/>
    </source>
</evidence>
<organism evidence="3 4">
    <name type="scientific">Diabrotica virgifera virgifera</name>
    <name type="common">western corn rootworm</name>
    <dbReference type="NCBI Taxonomy" id="50390"/>
    <lineage>
        <taxon>Eukaryota</taxon>
        <taxon>Metazoa</taxon>
        <taxon>Ecdysozoa</taxon>
        <taxon>Arthropoda</taxon>
        <taxon>Hexapoda</taxon>
        <taxon>Insecta</taxon>
        <taxon>Pterygota</taxon>
        <taxon>Neoptera</taxon>
        <taxon>Endopterygota</taxon>
        <taxon>Coleoptera</taxon>
        <taxon>Polyphaga</taxon>
        <taxon>Cucujiformia</taxon>
        <taxon>Chrysomeloidea</taxon>
        <taxon>Chrysomelidae</taxon>
        <taxon>Galerucinae</taxon>
        <taxon>Diabroticina</taxon>
        <taxon>Diabroticites</taxon>
        <taxon>Diabrotica</taxon>
    </lineage>
</organism>
<feature type="compositionally biased region" description="Basic and acidic residues" evidence="1">
    <location>
        <begin position="249"/>
        <end position="263"/>
    </location>
</feature>
<dbReference type="Proteomes" id="UP001652700">
    <property type="component" value="Unplaced"/>
</dbReference>